<protein>
    <submittedName>
        <fullName evidence="1">Uncharacterized protein</fullName>
    </submittedName>
</protein>
<accession>A0A2H1KMH4</accession>
<evidence type="ECO:0000313" key="1">
    <source>
        <dbReference type="EMBL" id="SMY01005.1"/>
    </source>
</evidence>
<name>A0A2H1KMH4_BREAU</name>
<reference evidence="1 2" key="1">
    <citation type="submission" date="2017-03" db="EMBL/GenBank/DDBJ databases">
        <authorList>
            <person name="Afonso C.L."/>
            <person name="Miller P.J."/>
            <person name="Scott M.A."/>
            <person name="Spackman E."/>
            <person name="Goraichik I."/>
            <person name="Dimitrov K.M."/>
            <person name="Suarez D.L."/>
            <person name="Swayne D.E."/>
        </authorList>
    </citation>
    <scope>NUCLEOTIDE SEQUENCE [LARGE SCALE GENOMIC DNA]</scope>
    <source>
        <strain evidence="2">6(3)</strain>
    </source>
</reference>
<proteinExistence type="predicted"/>
<evidence type="ECO:0000313" key="2">
    <source>
        <dbReference type="Proteomes" id="UP000234327"/>
    </source>
</evidence>
<dbReference type="AlphaFoldDB" id="A0A2H1KMH4"/>
<organism evidence="1 2">
    <name type="scientific">Brevibacterium aurantiacum</name>
    <dbReference type="NCBI Taxonomy" id="273384"/>
    <lineage>
        <taxon>Bacteria</taxon>
        <taxon>Bacillati</taxon>
        <taxon>Actinomycetota</taxon>
        <taxon>Actinomycetes</taxon>
        <taxon>Micrococcales</taxon>
        <taxon>Brevibacteriaceae</taxon>
        <taxon>Brevibacterium</taxon>
    </lineage>
</organism>
<sequence length="238" mass="27315">MFLCRDVYFDRWVPTLGHMSRRYLFDQWEREAEAWYQRHGFTRTRAVEKLEPEGWAAYWAGCDIAASHPGLEGLGQVAHAHRRGTAWIEHGFATAGKELAHFKGVLPQAELPVVIDLSTGEIRKALRAARESYESPNRETLDWALDFASLPDNPYLRLLEAVSLLGQWEKAHKVLRSTMDSWLTRMAWRQGLPISDLADATGRPPQWVRHKIGGTPPPRPVVALDWWRGEKQRRAKIS</sequence>
<dbReference type="Proteomes" id="UP000234327">
    <property type="component" value="Unassembled WGS sequence"/>
</dbReference>
<gene>
    <name evidence="1" type="ORF">BAURA63_03490</name>
</gene>
<dbReference type="EMBL" id="FXYZ01000026">
    <property type="protein sequence ID" value="SMY01005.1"/>
    <property type="molecule type" value="Genomic_DNA"/>
</dbReference>